<dbReference type="InterPro" id="IPR029063">
    <property type="entry name" value="SAM-dependent_MTases_sf"/>
</dbReference>
<evidence type="ECO:0000259" key="1">
    <source>
        <dbReference type="Pfam" id="PF05050"/>
    </source>
</evidence>
<dbReference type="InterPro" id="IPR006342">
    <property type="entry name" value="FkbM_mtfrase"/>
</dbReference>
<dbReference type="Gene3D" id="3.40.50.150">
    <property type="entry name" value="Vaccinia Virus protein VP39"/>
    <property type="match status" value="1"/>
</dbReference>
<sequence>MQADLIYDVGVNDGSDSSYYLGKGFRVVGIEAHPGLAQTLQQRFSSEIAAGRYTLLNLGVADQDGTMPFWVCDDVSEWSSFNRDIASRDGSRHHEVHVSTRPFIHILAEHGVPYYCKIDIEGNDRFCLDGISPNDAPAFVSIEMSHRNGSRDLAQLEALGYRRFKILNQLNFTPALPWLVSLSRPARVKRRLDRFYSSRFGKREDEGWVFPPGSSGPFADGTPGRWQSLAQAIATWGKLKKISDKAGSLNVWFDIHATR</sequence>
<dbReference type="Pfam" id="PF05050">
    <property type="entry name" value="Methyltransf_21"/>
    <property type="match status" value="1"/>
</dbReference>
<comment type="caution">
    <text evidence="2">The sequence shown here is derived from an EMBL/GenBank/DDBJ whole genome shotgun (WGS) entry which is preliminary data.</text>
</comment>
<keyword evidence="2" id="KW-0808">Transferase</keyword>
<feature type="domain" description="Methyltransferase FkbM" evidence="1">
    <location>
        <begin position="8"/>
        <end position="162"/>
    </location>
</feature>
<dbReference type="NCBIfam" id="TIGR01444">
    <property type="entry name" value="fkbM_fam"/>
    <property type="match status" value="1"/>
</dbReference>
<dbReference type="Proteomes" id="UP000540909">
    <property type="component" value="Unassembled WGS sequence"/>
</dbReference>
<dbReference type="SUPFAM" id="SSF53335">
    <property type="entry name" value="S-adenosyl-L-methionine-dependent methyltransferases"/>
    <property type="match status" value="1"/>
</dbReference>
<dbReference type="RefSeq" id="WP_184468560.1">
    <property type="nucleotide sequence ID" value="NZ_JACIFY010000004.1"/>
</dbReference>
<dbReference type="EMBL" id="JACIFY010000004">
    <property type="protein sequence ID" value="MBB4235102.1"/>
    <property type="molecule type" value="Genomic_DNA"/>
</dbReference>
<proteinExistence type="predicted"/>
<reference evidence="2 3" key="1">
    <citation type="submission" date="2020-08" db="EMBL/GenBank/DDBJ databases">
        <title>Genomic Encyclopedia of Type Strains, Phase IV (KMG-V): Genome sequencing to study the core and pangenomes of soil and plant-associated prokaryotes.</title>
        <authorList>
            <person name="Whitman W."/>
        </authorList>
    </citation>
    <scope>NUCLEOTIDE SEQUENCE [LARGE SCALE GENOMIC DNA]</scope>
    <source>
        <strain evidence="2 3">SEMIA 4089</strain>
    </source>
</reference>
<gene>
    <name evidence="2" type="ORF">GGD57_001660</name>
</gene>
<name>A0A7W6R2L3_9HYPH</name>
<accession>A0A7W6R2L3</accession>
<protein>
    <submittedName>
        <fullName evidence="2">FkbM family methyltransferase</fullName>
    </submittedName>
</protein>
<dbReference type="GO" id="GO:0032259">
    <property type="term" value="P:methylation"/>
    <property type="evidence" value="ECO:0007669"/>
    <property type="project" value="UniProtKB-KW"/>
</dbReference>
<keyword evidence="2" id="KW-0489">Methyltransferase</keyword>
<dbReference type="AlphaFoldDB" id="A0A7W6R2L3"/>
<dbReference type="GO" id="GO:0008168">
    <property type="term" value="F:methyltransferase activity"/>
    <property type="evidence" value="ECO:0007669"/>
    <property type="project" value="UniProtKB-KW"/>
</dbReference>
<evidence type="ECO:0000313" key="2">
    <source>
        <dbReference type="EMBL" id="MBB4235102.1"/>
    </source>
</evidence>
<evidence type="ECO:0000313" key="3">
    <source>
        <dbReference type="Proteomes" id="UP000540909"/>
    </source>
</evidence>
<organism evidence="2 3">
    <name type="scientific">Rhizobium esperanzae</name>
    <dbReference type="NCBI Taxonomy" id="1967781"/>
    <lineage>
        <taxon>Bacteria</taxon>
        <taxon>Pseudomonadati</taxon>
        <taxon>Pseudomonadota</taxon>
        <taxon>Alphaproteobacteria</taxon>
        <taxon>Hyphomicrobiales</taxon>
        <taxon>Rhizobiaceae</taxon>
        <taxon>Rhizobium/Agrobacterium group</taxon>
        <taxon>Rhizobium</taxon>
    </lineage>
</organism>